<organism evidence="4 5">
    <name type="scientific">Methylocucumis oryzae</name>
    <dbReference type="NCBI Taxonomy" id="1632867"/>
    <lineage>
        <taxon>Bacteria</taxon>
        <taxon>Pseudomonadati</taxon>
        <taxon>Pseudomonadota</taxon>
        <taxon>Gammaproteobacteria</taxon>
        <taxon>Methylococcales</taxon>
        <taxon>Methylococcaceae</taxon>
        <taxon>Methylocucumis</taxon>
    </lineage>
</organism>
<dbReference type="CDD" id="cd07043">
    <property type="entry name" value="STAS_anti-anti-sigma_factors"/>
    <property type="match status" value="1"/>
</dbReference>
<dbReference type="InterPro" id="IPR002645">
    <property type="entry name" value="STAS_dom"/>
</dbReference>
<dbReference type="PANTHER" id="PTHR33495">
    <property type="entry name" value="ANTI-SIGMA FACTOR ANTAGONIST TM_1081-RELATED-RELATED"/>
    <property type="match status" value="1"/>
</dbReference>
<keyword evidence="5" id="KW-1185">Reference proteome</keyword>
<proteinExistence type="inferred from homology"/>
<comment type="caution">
    <text evidence="4">The sequence shown here is derived from an EMBL/GenBank/DDBJ whole genome shotgun (WGS) entry which is preliminary data.</text>
</comment>
<reference evidence="5" key="1">
    <citation type="submission" date="2015-03" db="EMBL/GenBank/DDBJ databases">
        <title>Draft genome sequence of a novel methanotroph (Sn10-6) isolated from flooded ricefield rhizosphere in India.</title>
        <authorList>
            <person name="Pandit P.S."/>
            <person name="Pore S.D."/>
            <person name="Arora P."/>
            <person name="Kapse N.G."/>
            <person name="Dhakephalkar P.K."/>
            <person name="Rahalkar M.C."/>
        </authorList>
    </citation>
    <scope>NUCLEOTIDE SEQUENCE [LARGE SCALE GENOMIC DNA]</scope>
    <source>
        <strain evidence="5">Sn10-6</strain>
    </source>
</reference>
<dbReference type="EMBL" id="LAJX01000020">
    <property type="protein sequence ID" value="KJV07731.1"/>
    <property type="molecule type" value="Genomic_DNA"/>
</dbReference>
<dbReference type="SUPFAM" id="SSF52091">
    <property type="entry name" value="SpoIIaa-like"/>
    <property type="match status" value="1"/>
</dbReference>
<gene>
    <name evidence="4" type="ORF">VZ94_02725</name>
</gene>
<evidence type="ECO:0000313" key="5">
    <source>
        <dbReference type="Proteomes" id="UP000033684"/>
    </source>
</evidence>
<dbReference type="PROSITE" id="PS50801">
    <property type="entry name" value="STAS"/>
    <property type="match status" value="1"/>
</dbReference>
<evidence type="ECO:0000256" key="2">
    <source>
        <dbReference type="RuleBase" id="RU003749"/>
    </source>
</evidence>
<accession>A0A0F3ILW8</accession>
<dbReference type="AlphaFoldDB" id="A0A0F3ILW8"/>
<dbReference type="Gene3D" id="3.30.750.24">
    <property type="entry name" value="STAS domain"/>
    <property type="match status" value="1"/>
</dbReference>
<name>A0A0F3ILW8_9GAMM</name>
<comment type="similarity">
    <text evidence="1 2">Belongs to the anti-sigma-factor antagonist family.</text>
</comment>
<evidence type="ECO:0000313" key="4">
    <source>
        <dbReference type="EMBL" id="KJV07731.1"/>
    </source>
</evidence>
<dbReference type="NCBIfam" id="TIGR00377">
    <property type="entry name" value="ant_ant_sig"/>
    <property type="match status" value="1"/>
</dbReference>
<dbReference type="GO" id="GO:0043856">
    <property type="term" value="F:anti-sigma factor antagonist activity"/>
    <property type="evidence" value="ECO:0007669"/>
    <property type="project" value="InterPro"/>
</dbReference>
<evidence type="ECO:0000259" key="3">
    <source>
        <dbReference type="PROSITE" id="PS50801"/>
    </source>
</evidence>
<dbReference type="PANTHER" id="PTHR33495:SF2">
    <property type="entry name" value="ANTI-SIGMA FACTOR ANTAGONIST TM_1081-RELATED"/>
    <property type="match status" value="1"/>
</dbReference>
<dbReference type="Proteomes" id="UP000033684">
    <property type="component" value="Unassembled WGS sequence"/>
</dbReference>
<dbReference type="InterPro" id="IPR036513">
    <property type="entry name" value="STAS_dom_sf"/>
</dbReference>
<dbReference type="OrthoDB" id="129622at2"/>
<feature type="domain" description="STAS" evidence="3">
    <location>
        <begin position="15"/>
        <end position="111"/>
    </location>
</feature>
<protein>
    <recommendedName>
        <fullName evidence="2">Anti-sigma factor antagonist</fullName>
    </recommendedName>
</protein>
<dbReference type="Pfam" id="PF01740">
    <property type="entry name" value="STAS"/>
    <property type="match status" value="1"/>
</dbReference>
<dbReference type="RefSeq" id="WP_045778068.1">
    <property type="nucleotide sequence ID" value="NZ_LAJX01000020.1"/>
</dbReference>
<evidence type="ECO:0000256" key="1">
    <source>
        <dbReference type="ARBA" id="ARBA00009013"/>
    </source>
</evidence>
<sequence>MQIHSELLTDTIFKVVLSGRLDMQGAQAIDMKFTALTATRDGSILVDISDVSFLSSLGIRTILSAAKAVSRRGGLMVLFNPQPNVMEVLEASGVSSLIPIYTELALAINDLTANSN</sequence>
<dbReference type="InterPro" id="IPR003658">
    <property type="entry name" value="Anti-sigma_ant"/>
</dbReference>
<reference evidence="4 5" key="2">
    <citation type="journal article" date="2016" name="Microb. Ecol.">
        <title>Genome Characteristics of a Novel Type I Methanotroph (Sn10-6) Isolated from a Flooded Indian Rice Field.</title>
        <authorList>
            <person name="Rahalkar M.C."/>
            <person name="Pandit P.S."/>
            <person name="Dhakephalkar P.K."/>
            <person name="Pore S."/>
            <person name="Arora P."/>
            <person name="Kapse N."/>
        </authorList>
    </citation>
    <scope>NUCLEOTIDE SEQUENCE [LARGE SCALE GENOMIC DNA]</scope>
    <source>
        <strain evidence="4 5">Sn10-6</strain>
    </source>
</reference>